<dbReference type="InterPro" id="IPR017896">
    <property type="entry name" value="4Fe4S_Fe-S-bd"/>
</dbReference>
<evidence type="ECO:0000256" key="1">
    <source>
        <dbReference type="ARBA" id="ARBA00022723"/>
    </source>
</evidence>
<dbReference type="Pfam" id="PF12838">
    <property type="entry name" value="Fer4_7"/>
    <property type="match status" value="1"/>
</dbReference>
<gene>
    <name evidence="5" type="ORF">ENQ77_05265</name>
</gene>
<evidence type="ECO:0000256" key="2">
    <source>
        <dbReference type="ARBA" id="ARBA00023004"/>
    </source>
</evidence>
<dbReference type="GO" id="GO:0046872">
    <property type="term" value="F:metal ion binding"/>
    <property type="evidence" value="ECO:0007669"/>
    <property type="project" value="UniProtKB-KW"/>
</dbReference>
<dbReference type="Gene3D" id="1.10.1060.10">
    <property type="entry name" value="Alpha-helical ferredoxin"/>
    <property type="match status" value="1"/>
</dbReference>
<dbReference type="EMBL" id="DSOL01000149">
    <property type="protein sequence ID" value="HEN28054.1"/>
    <property type="molecule type" value="Genomic_DNA"/>
</dbReference>
<dbReference type="Gene3D" id="3.50.50.60">
    <property type="entry name" value="FAD/NAD(P)-binding domain"/>
    <property type="match status" value="2"/>
</dbReference>
<dbReference type="PANTHER" id="PTHR42783">
    <property type="entry name" value="GLUTAMATE SYNTHASE [NADPH] SMALL CHAIN"/>
    <property type="match status" value="1"/>
</dbReference>
<dbReference type="GO" id="GO:0051536">
    <property type="term" value="F:iron-sulfur cluster binding"/>
    <property type="evidence" value="ECO:0007669"/>
    <property type="project" value="UniProtKB-KW"/>
</dbReference>
<evidence type="ECO:0000259" key="4">
    <source>
        <dbReference type="PROSITE" id="PS51379"/>
    </source>
</evidence>
<proteinExistence type="predicted"/>
<keyword evidence="3" id="KW-0411">Iron-sulfur</keyword>
<dbReference type="PROSITE" id="PS51379">
    <property type="entry name" value="4FE4S_FER_2"/>
    <property type="match status" value="3"/>
</dbReference>
<comment type="caution">
    <text evidence="5">The sequence shown here is derived from an EMBL/GenBank/DDBJ whole genome shotgun (WGS) entry which is preliminary data.</text>
</comment>
<name>A0A7C2P4M1_UNCW3</name>
<keyword evidence="1" id="KW-0479">Metal-binding</keyword>
<dbReference type="PRINTS" id="PR00419">
    <property type="entry name" value="ADXRDTASE"/>
</dbReference>
<sequence length="588" mass="65657">MNMNFKFLDALKFLVRKPHTVRVPFEKKEPAKRYRGIHSNDWELCVGCGNCAKICTCQAIEMVEVPGLPERLGDSGLRPKIDYGRCSYCAQCVDICPTGSLKLTNYYNIVTPNKEEFVIIPTKEMDTGPGTGWEMGESHFLDFERVEMPERPSSERIKDFDWILKGFSPDEAHLESVRCLGCALCVQGCPTGMFIPEYITEIRNGDYKKALEWMNVNNPLAEVCGIVCTHRCENACVYAKKGDPIQIRYLKGFATMQIDDYGAVLGYTTERGKGKVAVIGAGPAGLSAAYYLRRNGVDVTIFEAKDKPGGMLRYGIPRYRLPEKTLAKEIKFILEQGVEIKYNTHVGKDIGFDELLRNYDAVFIGAGYQIGQKMGIKGEDLEGVMDAVTFLRKVSEGERVAVGERVMVIGGGDTAMDSSRTALRLGAKEVVVSYRRRIEDMPASKEEKDEALAEGVKFMPQTLPVEIERRGNQLVVKYCDCEMVYEEGAKRPKPVPIYEKTYEMEVDTVIMAIGQQPDLSFLPDEIRSKLRFNKTGNKIVVDENMMTNVPGLFAGGDLVSKRADAISAIATGRKAALGILKYLEAKRK</sequence>
<dbReference type="GO" id="GO:0016491">
    <property type="term" value="F:oxidoreductase activity"/>
    <property type="evidence" value="ECO:0007669"/>
    <property type="project" value="InterPro"/>
</dbReference>
<organism evidence="5">
    <name type="scientific">candidate division WOR-3 bacterium</name>
    <dbReference type="NCBI Taxonomy" id="2052148"/>
    <lineage>
        <taxon>Bacteria</taxon>
        <taxon>Bacteria division WOR-3</taxon>
    </lineage>
</organism>
<dbReference type="Pfam" id="PF14691">
    <property type="entry name" value="Fer4_20"/>
    <property type="match status" value="1"/>
</dbReference>
<feature type="domain" description="4Fe-4S ferredoxin-type" evidence="4">
    <location>
        <begin position="170"/>
        <end position="199"/>
    </location>
</feature>
<dbReference type="Pfam" id="PF07992">
    <property type="entry name" value="Pyr_redox_2"/>
    <property type="match status" value="1"/>
</dbReference>
<reference evidence="5" key="1">
    <citation type="journal article" date="2020" name="mSystems">
        <title>Genome- and Community-Level Interaction Insights into Carbon Utilization and Element Cycling Functions of Hydrothermarchaeota in Hydrothermal Sediment.</title>
        <authorList>
            <person name="Zhou Z."/>
            <person name="Liu Y."/>
            <person name="Xu W."/>
            <person name="Pan J."/>
            <person name="Luo Z.H."/>
            <person name="Li M."/>
        </authorList>
    </citation>
    <scope>NUCLEOTIDE SEQUENCE [LARGE SCALE GENOMIC DNA]</scope>
    <source>
        <strain evidence="5">SpSt-34</strain>
    </source>
</reference>
<dbReference type="SUPFAM" id="SSF51971">
    <property type="entry name" value="Nucleotide-binding domain"/>
    <property type="match status" value="1"/>
</dbReference>
<dbReference type="SUPFAM" id="SSF54862">
    <property type="entry name" value="4Fe-4S ferredoxins"/>
    <property type="match status" value="1"/>
</dbReference>
<dbReference type="InterPro" id="IPR017900">
    <property type="entry name" value="4Fe4S_Fe_S_CS"/>
</dbReference>
<dbReference type="InterPro" id="IPR023753">
    <property type="entry name" value="FAD/NAD-binding_dom"/>
</dbReference>
<dbReference type="InterPro" id="IPR009051">
    <property type="entry name" value="Helical_ferredxn"/>
</dbReference>
<dbReference type="Gene3D" id="3.30.70.3270">
    <property type="match status" value="1"/>
</dbReference>
<dbReference type="PANTHER" id="PTHR42783:SF3">
    <property type="entry name" value="GLUTAMATE SYNTHASE [NADPH] SMALL CHAIN-RELATED"/>
    <property type="match status" value="1"/>
</dbReference>
<dbReference type="AlphaFoldDB" id="A0A7C2P4M1"/>
<dbReference type="SUPFAM" id="SSF46548">
    <property type="entry name" value="alpha-helical ferredoxin"/>
    <property type="match status" value="1"/>
</dbReference>
<dbReference type="InterPro" id="IPR036188">
    <property type="entry name" value="FAD/NAD-bd_sf"/>
</dbReference>
<keyword evidence="2" id="KW-0408">Iron</keyword>
<evidence type="ECO:0000313" key="5">
    <source>
        <dbReference type="EMBL" id="HEN28054.1"/>
    </source>
</evidence>
<accession>A0A7C2P4M1</accession>
<feature type="domain" description="4Fe-4S ferredoxin-type" evidence="4">
    <location>
        <begin position="36"/>
        <end position="65"/>
    </location>
</feature>
<feature type="domain" description="4Fe-4S ferredoxin-type" evidence="4">
    <location>
        <begin position="77"/>
        <end position="106"/>
    </location>
</feature>
<protein>
    <submittedName>
        <fullName evidence="5">FAD-dependent oxidoreductase</fullName>
    </submittedName>
</protein>
<dbReference type="InterPro" id="IPR028261">
    <property type="entry name" value="DPD_II"/>
</dbReference>
<dbReference type="PROSITE" id="PS00198">
    <property type="entry name" value="4FE4S_FER_1"/>
    <property type="match status" value="2"/>
</dbReference>
<evidence type="ECO:0000256" key="3">
    <source>
        <dbReference type="ARBA" id="ARBA00023014"/>
    </source>
</evidence>